<accession>A0A6A1VKP8</accession>
<comment type="caution">
    <text evidence="2">The sequence shown here is derived from an EMBL/GenBank/DDBJ whole genome shotgun (WGS) entry which is preliminary data.</text>
</comment>
<dbReference type="AlphaFoldDB" id="A0A6A1VKP8"/>
<name>A0A6A1VKP8_9ROSI</name>
<reference evidence="2 3" key="1">
    <citation type="journal article" date="2019" name="Plant Biotechnol. J.">
        <title>The red bayberry genome and genetic basis of sex determination.</title>
        <authorList>
            <person name="Jia H.M."/>
            <person name="Jia H.J."/>
            <person name="Cai Q.L."/>
            <person name="Wang Y."/>
            <person name="Zhao H.B."/>
            <person name="Yang W.F."/>
            <person name="Wang G.Y."/>
            <person name="Li Y.H."/>
            <person name="Zhan D.L."/>
            <person name="Shen Y.T."/>
            <person name="Niu Q.F."/>
            <person name="Chang L."/>
            <person name="Qiu J."/>
            <person name="Zhao L."/>
            <person name="Xie H.B."/>
            <person name="Fu W.Y."/>
            <person name="Jin J."/>
            <person name="Li X.W."/>
            <person name="Jiao Y."/>
            <person name="Zhou C.C."/>
            <person name="Tu T."/>
            <person name="Chai C.Y."/>
            <person name="Gao J.L."/>
            <person name="Fan L.J."/>
            <person name="van de Weg E."/>
            <person name="Wang J.Y."/>
            <person name="Gao Z.S."/>
        </authorList>
    </citation>
    <scope>NUCLEOTIDE SEQUENCE [LARGE SCALE GENOMIC DNA]</scope>
    <source>
        <tissue evidence="2">Leaves</tissue>
    </source>
</reference>
<organism evidence="2 3">
    <name type="scientific">Morella rubra</name>
    <name type="common">Chinese bayberry</name>
    <dbReference type="NCBI Taxonomy" id="262757"/>
    <lineage>
        <taxon>Eukaryota</taxon>
        <taxon>Viridiplantae</taxon>
        <taxon>Streptophyta</taxon>
        <taxon>Embryophyta</taxon>
        <taxon>Tracheophyta</taxon>
        <taxon>Spermatophyta</taxon>
        <taxon>Magnoliopsida</taxon>
        <taxon>eudicotyledons</taxon>
        <taxon>Gunneridae</taxon>
        <taxon>Pentapetalae</taxon>
        <taxon>rosids</taxon>
        <taxon>fabids</taxon>
        <taxon>Fagales</taxon>
        <taxon>Myricaceae</taxon>
        <taxon>Morella</taxon>
    </lineage>
</organism>
<dbReference type="EMBL" id="RXIC02000023">
    <property type="protein sequence ID" value="KAB1212426.1"/>
    <property type="molecule type" value="Genomic_DNA"/>
</dbReference>
<dbReference type="Proteomes" id="UP000516437">
    <property type="component" value="Chromosome 5"/>
</dbReference>
<feature type="compositionally biased region" description="Polar residues" evidence="1">
    <location>
        <begin position="96"/>
        <end position="123"/>
    </location>
</feature>
<proteinExistence type="predicted"/>
<feature type="region of interest" description="Disordered" evidence="1">
    <location>
        <begin position="77"/>
        <end position="192"/>
    </location>
</feature>
<sequence length="206" mass="22686">MGKVKDRYWEIGWVRAWEMSRVRALGEGRGVRSMRIIDSDSETERAILSDMYDFEEGDEGQPELYPLGNDVDYELEEEFSEDSVSEGADKGKGKNGTPQNGETRTSQTARISESAGAGTSQSAGVGPSEPMLAKGEGRKRLSRSPRKKSSAQNNREAEQPNAVTAGCSQLPTLPRRSPRKKSSTNHISEPLNDNQHMEDVILDAVI</sequence>
<evidence type="ECO:0000313" key="3">
    <source>
        <dbReference type="Proteomes" id="UP000516437"/>
    </source>
</evidence>
<evidence type="ECO:0000313" key="2">
    <source>
        <dbReference type="EMBL" id="KAB1212426.1"/>
    </source>
</evidence>
<gene>
    <name evidence="2" type="ORF">CJ030_MR5G023968</name>
</gene>
<protein>
    <submittedName>
        <fullName evidence="2">Uncharacterized protein</fullName>
    </submittedName>
</protein>
<keyword evidence="3" id="KW-1185">Reference proteome</keyword>
<feature type="compositionally biased region" description="Basic residues" evidence="1">
    <location>
        <begin position="140"/>
        <end position="149"/>
    </location>
</feature>
<evidence type="ECO:0000256" key="1">
    <source>
        <dbReference type="SAM" id="MobiDB-lite"/>
    </source>
</evidence>